<dbReference type="Proteomes" id="UP001194696">
    <property type="component" value="Unassembled WGS sequence"/>
</dbReference>
<dbReference type="PANTHER" id="PTHR24296">
    <property type="entry name" value="CYTOCHROME P450"/>
    <property type="match status" value="1"/>
</dbReference>
<organism evidence="5 6">
    <name type="scientific">Linnemannia gamsii</name>
    <dbReference type="NCBI Taxonomy" id="64522"/>
    <lineage>
        <taxon>Eukaryota</taxon>
        <taxon>Fungi</taxon>
        <taxon>Fungi incertae sedis</taxon>
        <taxon>Mucoromycota</taxon>
        <taxon>Mortierellomycotina</taxon>
        <taxon>Mortierellomycetes</taxon>
        <taxon>Mortierellales</taxon>
        <taxon>Mortierellaceae</taxon>
        <taxon>Linnemannia</taxon>
    </lineage>
</organism>
<dbReference type="InterPro" id="IPR001128">
    <property type="entry name" value="Cyt_P450"/>
</dbReference>
<accession>A0ABQ7KHL2</accession>
<protein>
    <recommendedName>
        <fullName evidence="7">Cytochrome P450</fullName>
    </recommendedName>
</protein>
<keyword evidence="3" id="KW-0560">Oxidoreductase</keyword>
<name>A0ABQ7KHL2_9FUNG</name>
<dbReference type="Gene3D" id="1.10.630.10">
    <property type="entry name" value="Cytochrome P450"/>
    <property type="match status" value="1"/>
</dbReference>
<evidence type="ECO:0008006" key="7">
    <source>
        <dbReference type="Google" id="ProtNLM"/>
    </source>
</evidence>
<reference evidence="5 6" key="1">
    <citation type="journal article" date="2020" name="Fungal Divers.">
        <title>Resolving the Mortierellaceae phylogeny through synthesis of multi-gene phylogenetics and phylogenomics.</title>
        <authorList>
            <person name="Vandepol N."/>
            <person name="Liber J."/>
            <person name="Desiro A."/>
            <person name="Na H."/>
            <person name="Kennedy M."/>
            <person name="Barry K."/>
            <person name="Grigoriev I.V."/>
            <person name="Miller A.N."/>
            <person name="O'Donnell K."/>
            <person name="Stajich J.E."/>
            <person name="Bonito G."/>
        </authorList>
    </citation>
    <scope>NUCLEOTIDE SEQUENCE [LARGE SCALE GENOMIC DNA]</scope>
    <source>
        <strain evidence="5 6">AD045</strain>
    </source>
</reference>
<comment type="caution">
    <text evidence="5">The sequence shown here is derived from an EMBL/GenBank/DDBJ whole genome shotgun (WGS) entry which is preliminary data.</text>
</comment>
<evidence type="ECO:0000313" key="6">
    <source>
        <dbReference type="Proteomes" id="UP001194696"/>
    </source>
</evidence>
<evidence type="ECO:0000256" key="2">
    <source>
        <dbReference type="ARBA" id="ARBA00022723"/>
    </source>
</evidence>
<evidence type="ECO:0000256" key="1">
    <source>
        <dbReference type="ARBA" id="ARBA00010617"/>
    </source>
</evidence>
<proteinExistence type="inferred from homology"/>
<evidence type="ECO:0000256" key="3">
    <source>
        <dbReference type="ARBA" id="ARBA00023002"/>
    </source>
</evidence>
<evidence type="ECO:0000313" key="5">
    <source>
        <dbReference type="EMBL" id="KAG0297639.1"/>
    </source>
</evidence>
<dbReference type="InterPro" id="IPR036396">
    <property type="entry name" value="Cyt_P450_sf"/>
</dbReference>
<dbReference type="EMBL" id="JAAAIM010000026">
    <property type="protein sequence ID" value="KAG0297639.1"/>
    <property type="molecule type" value="Genomic_DNA"/>
</dbReference>
<comment type="similarity">
    <text evidence="1">Belongs to the cytochrome P450 family.</text>
</comment>
<keyword evidence="2" id="KW-0479">Metal-binding</keyword>
<keyword evidence="6" id="KW-1185">Reference proteome</keyword>
<dbReference type="SUPFAM" id="SSF48264">
    <property type="entry name" value="Cytochrome P450"/>
    <property type="match status" value="1"/>
</dbReference>
<gene>
    <name evidence="5" type="ORF">BGZ96_005516</name>
</gene>
<evidence type="ECO:0000256" key="4">
    <source>
        <dbReference type="ARBA" id="ARBA00023004"/>
    </source>
</evidence>
<dbReference type="Pfam" id="PF00067">
    <property type="entry name" value="p450"/>
    <property type="match status" value="1"/>
</dbReference>
<keyword evidence="4" id="KW-0408">Iron</keyword>
<sequence length="186" mass="20773">MQGLPYLKAVFHETLRLYPQVPRNLKEVVEDDVLPDGTIVYKGDSVGFSTYAMGRNRSVWGEDAEVFCPERWLVDEEDVVKQAHISSPAADTSPLNTGGNLKGVSPFGKFKMENQFKFNSFNANPRLCLGQTFATLQALVTTCMMLQKFDFKLVPGQPVAEPKAAASLPMLNPLMTFTTRKQPHHH</sequence>